<protein>
    <submittedName>
        <fullName evidence="1">Uncharacterized protein</fullName>
    </submittedName>
</protein>
<name>A0ABU7XMP1_9FLAO</name>
<accession>A0ABU7XMP1</accession>
<dbReference type="EMBL" id="JAODOP010000002">
    <property type="protein sequence ID" value="MEF3832197.1"/>
    <property type="molecule type" value="Genomic_DNA"/>
</dbReference>
<gene>
    <name evidence="1" type="ORF">N1F79_01280</name>
    <name evidence="2" type="ORF">N1F79_03555</name>
</gene>
<keyword evidence="3" id="KW-1185">Reference proteome</keyword>
<evidence type="ECO:0000313" key="1">
    <source>
        <dbReference type="EMBL" id="MEF3831749.1"/>
    </source>
</evidence>
<dbReference type="RefSeq" id="WP_303308753.1">
    <property type="nucleotide sequence ID" value="NZ_JAODOP010000001.1"/>
</dbReference>
<reference evidence="1 3" key="1">
    <citation type="submission" date="2022-09" db="EMBL/GenBank/DDBJ databases">
        <title>Genome sequencing of Flavivirga sp. MEBiC05379.</title>
        <authorList>
            <person name="Oh H.-M."/>
            <person name="Kwon K.K."/>
            <person name="Park M.J."/>
            <person name="Yang S.-H."/>
        </authorList>
    </citation>
    <scope>NUCLEOTIDE SEQUENCE [LARGE SCALE GENOMIC DNA]</scope>
    <source>
        <strain evidence="1 3">MEBiC05379</strain>
    </source>
</reference>
<organism evidence="1 3">
    <name type="scientific">Flavivirga spongiicola</name>
    <dbReference type="NCBI Taxonomy" id="421621"/>
    <lineage>
        <taxon>Bacteria</taxon>
        <taxon>Pseudomonadati</taxon>
        <taxon>Bacteroidota</taxon>
        <taxon>Flavobacteriia</taxon>
        <taxon>Flavobacteriales</taxon>
        <taxon>Flavobacteriaceae</taxon>
        <taxon>Flavivirga</taxon>
    </lineage>
</organism>
<proteinExistence type="predicted"/>
<comment type="caution">
    <text evidence="1">The sequence shown here is derived from an EMBL/GenBank/DDBJ whole genome shotgun (WGS) entry which is preliminary data.</text>
</comment>
<dbReference type="EMBL" id="JAODOP010000001">
    <property type="protein sequence ID" value="MEF3831749.1"/>
    <property type="molecule type" value="Genomic_DNA"/>
</dbReference>
<evidence type="ECO:0000313" key="3">
    <source>
        <dbReference type="Proteomes" id="UP001337305"/>
    </source>
</evidence>
<sequence>MKIIDLYKGFEREPLLEISRRNDEGKSLVLFKIWIGFFDFIINQIKPNNEGMWEGVPLYYHTDTGWNEESEWKCEDIRLFIQQLEAIDLNKLGDDYRKVLLELIIMCKDCLNNKEDLYFVYD</sequence>
<dbReference type="Proteomes" id="UP001337305">
    <property type="component" value="Unassembled WGS sequence"/>
</dbReference>
<evidence type="ECO:0000313" key="2">
    <source>
        <dbReference type="EMBL" id="MEF3832197.1"/>
    </source>
</evidence>